<name>A0A9W2ZEC9_BIOGL</name>
<feature type="coiled-coil region" evidence="5">
    <location>
        <begin position="499"/>
        <end position="533"/>
    </location>
</feature>
<comment type="similarity">
    <text evidence="1 4">Belongs to the heat shock protein 70 family.</text>
</comment>
<evidence type="ECO:0000313" key="7">
    <source>
        <dbReference type="Proteomes" id="UP001165740"/>
    </source>
</evidence>
<dbReference type="Proteomes" id="UP001165740">
    <property type="component" value="Chromosome 18"/>
</dbReference>
<dbReference type="Gene3D" id="2.60.34.10">
    <property type="entry name" value="Substrate Binding Domain Of DNAk, Chain A, domain 1"/>
    <property type="match status" value="1"/>
</dbReference>
<keyword evidence="2 4" id="KW-0547">Nucleotide-binding</keyword>
<feature type="compositionally biased region" description="Basic and acidic residues" evidence="6">
    <location>
        <begin position="601"/>
        <end position="630"/>
    </location>
</feature>
<organism evidence="7 8">
    <name type="scientific">Biomphalaria glabrata</name>
    <name type="common">Bloodfluke planorb</name>
    <name type="synonym">Freshwater snail</name>
    <dbReference type="NCBI Taxonomy" id="6526"/>
    <lineage>
        <taxon>Eukaryota</taxon>
        <taxon>Metazoa</taxon>
        <taxon>Spiralia</taxon>
        <taxon>Lophotrochozoa</taxon>
        <taxon>Mollusca</taxon>
        <taxon>Gastropoda</taxon>
        <taxon>Heterobranchia</taxon>
        <taxon>Euthyneura</taxon>
        <taxon>Panpulmonata</taxon>
        <taxon>Hygrophila</taxon>
        <taxon>Lymnaeoidea</taxon>
        <taxon>Planorbidae</taxon>
        <taxon>Biomphalaria</taxon>
    </lineage>
</organism>
<proteinExistence type="inferred from homology"/>
<evidence type="ECO:0000256" key="3">
    <source>
        <dbReference type="ARBA" id="ARBA00022840"/>
    </source>
</evidence>
<dbReference type="Gene3D" id="3.90.640.10">
    <property type="entry name" value="Actin, Chain A, domain 4"/>
    <property type="match status" value="1"/>
</dbReference>
<gene>
    <name evidence="8" type="primary">LOC129923983</name>
</gene>
<keyword evidence="3 4" id="KW-0067">ATP-binding</keyword>
<accession>A0A9W2ZEC9</accession>
<dbReference type="AlphaFoldDB" id="A0A9W2ZEC9"/>
<feature type="region of interest" description="Disordered" evidence="6">
    <location>
        <begin position="591"/>
        <end position="656"/>
    </location>
</feature>
<dbReference type="InterPro" id="IPR018181">
    <property type="entry name" value="Heat_shock_70_CS"/>
</dbReference>
<dbReference type="RefSeq" id="XP_055873439.1">
    <property type="nucleotide sequence ID" value="XM_056017464.1"/>
</dbReference>
<dbReference type="InterPro" id="IPR029047">
    <property type="entry name" value="HSP70_peptide-bd_sf"/>
</dbReference>
<dbReference type="PRINTS" id="PR00301">
    <property type="entry name" value="HEATSHOCK70"/>
</dbReference>
<evidence type="ECO:0000256" key="6">
    <source>
        <dbReference type="SAM" id="MobiDB-lite"/>
    </source>
</evidence>
<keyword evidence="5" id="KW-0175">Coiled coil</keyword>
<dbReference type="GeneID" id="129923983"/>
<evidence type="ECO:0000256" key="1">
    <source>
        <dbReference type="ARBA" id="ARBA00007381"/>
    </source>
</evidence>
<dbReference type="Pfam" id="PF00012">
    <property type="entry name" value="HSP70"/>
    <property type="match status" value="1"/>
</dbReference>
<dbReference type="InterPro" id="IPR043129">
    <property type="entry name" value="ATPase_NBD"/>
</dbReference>
<evidence type="ECO:0000313" key="8">
    <source>
        <dbReference type="RefSeq" id="XP_055873439.1"/>
    </source>
</evidence>
<dbReference type="CDD" id="cd24028">
    <property type="entry name" value="ASKHA_NBD_HSP70_HSPA1-like"/>
    <property type="match status" value="1"/>
</dbReference>
<protein>
    <submittedName>
        <fullName evidence="8">Heat shock 70 kDa protein II-like isoform X1</fullName>
    </submittedName>
</protein>
<dbReference type="GO" id="GO:0140662">
    <property type="term" value="F:ATP-dependent protein folding chaperone"/>
    <property type="evidence" value="ECO:0007669"/>
    <property type="project" value="InterPro"/>
</dbReference>
<dbReference type="InterPro" id="IPR013126">
    <property type="entry name" value="Hsp_70_fam"/>
</dbReference>
<reference evidence="8" key="1">
    <citation type="submission" date="2025-08" db="UniProtKB">
        <authorList>
            <consortium name="RefSeq"/>
        </authorList>
    </citation>
    <scope>IDENTIFICATION</scope>
</reference>
<sequence length="656" mass="75342">MNKILDVGIDLGATNSCVAVVQGNKVEVLENDMHSRLTPSYISFTETGRLIGDIARKQAAKNINSTIYDVKQIIGRQYDHEGVWRKKRYWPFKIQEENGKIKIKAQYKSCDRLFAPEEITAMLLINLKETAIAYLGPEVTNIVISVPAFFNDLQRQATIDAGFIAGLKVSIINEPAAAALTYFYQCGIREQKTVLFFDFGFGKLEVSIVLFPADSDFNFDIKATAHNMHLGGEDLDRAMVKYLMNEFEKLHKKTISRNMKSYMRLLTSWEDAKIVLSSNVKTSIQIDALIEDINFTFEITRETFEIVCRKLLEGILEPVQTALSNANIDKSQIDEIVLIGGSTRIPKVQTLLKDFFNQKELNKSLNADEAVAIGAAIHAYLSRRRNYQRYFADIIPYSLRCSASTEKMLTIFNKGTKIGLGWYHTFHTTEDKQAEMTFSVYQDDVSKRDQKTFLGAYTYNNIPPSPKGTQFVSLLCQIDNNGILVVYLQDEYFPQWKKLEIKNGNVQLSAEELQRLREEADKFKEDDKQQEEKAEIIYKFEHLLSATKPTENSSHFRDWHENKKWLEENRYIENDEIKAKLETLMKKYESKTSQPLIRSSMHFDEPSGNFKGKESLETKTKQQHLPHDVTIKTSTQPPDMQLQIHQGKKQRESSVD</sequence>
<dbReference type="GO" id="GO:0005524">
    <property type="term" value="F:ATP binding"/>
    <property type="evidence" value="ECO:0007669"/>
    <property type="project" value="UniProtKB-KW"/>
</dbReference>
<dbReference type="FunFam" id="3.30.30.30:FF:000001">
    <property type="entry name" value="heat shock 70 kDa protein-like"/>
    <property type="match status" value="1"/>
</dbReference>
<dbReference type="OrthoDB" id="2401965at2759"/>
<dbReference type="Gene3D" id="3.30.30.30">
    <property type="match status" value="1"/>
</dbReference>
<dbReference type="Gene3D" id="3.30.420.40">
    <property type="match status" value="2"/>
</dbReference>
<evidence type="ECO:0000256" key="5">
    <source>
        <dbReference type="SAM" id="Coils"/>
    </source>
</evidence>
<keyword evidence="7" id="KW-1185">Reference proteome</keyword>
<dbReference type="FunFam" id="3.90.640.10:FF:000010">
    <property type="entry name" value="heat shock 70 kDa protein 14"/>
    <property type="match status" value="1"/>
</dbReference>
<evidence type="ECO:0000256" key="4">
    <source>
        <dbReference type="RuleBase" id="RU003322"/>
    </source>
</evidence>
<dbReference type="SUPFAM" id="SSF53067">
    <property type="entry name" value="Actin-like ATPase domain"/>
    <property type="match status" value="2"/>
</dbReference>
<dbReference type="SUPFAM" id="SSF100920">
    <property type="entry name" value="Heat shock protein 70kD (HSP70), peptide-binding domain"/>
    <property type="match status" value="1"/>
</dbReference>
<evidence type="ECO:0000256" key="2">
    <source>
        <dbReference type="ARBA" id="ARBA00022741"/>
    </source>
</evidence>
<dbReference type="PROSITE" id="PS01036">
    <property type="entry name" value="HSP70_3"/>
    <property type="match status" value="1"/>
</dbReference>
<dbReference type="PANTHER" id="PTHR19375">
    <property type="entry name" value="HEAT SHOCK PROTEIN 70KDA"/>
    <property type="match status" value="1"/>
</dbReference>